<evidence type="ECO:0000256" key="1">
    <source>
        <dbReference type="SAM" id="MobiDB-lite"/>
    </source>
</evidence>
<evidence type="ECO:0000313" key="2">
    <source>
        <dbReference type="EMBL" id="KAJ7746971.1"/>
    </source>
</evidence>
<dbReference type="EMBL" id="JARKIB010000078">
    <property type="protein sequence ID" value="KAJ7746971.1"/>
    <property type="molecule type" value="Genomic_DNA"/>
</dbReference>
<proteinExistence type="predicted"/>
<feature type="compositionally biased region" description="Basic residues" evidence="1">
    <location>
        <begin position="19"/>
        <end position="30"/>
    </location>
</feature>
<keyword evidence="3" id="KW-1185">Reference proteome</keyword>
<dbReference type="Proteomes" id="UP001215598">
    <property type="component" value="Unassembled WGS sequence"/>
</dbReference>
<feature type="region of interest" description="Disordered" evidence="1">
    <location>
        <begin position="13"/>
        <end position="37"/>
    </location>
</feature>
<evidence type="ECO:0000313" key="3">
    <source>
        <dbReference type="Proteomes" id="UP001215598"/>
    </source>
</evidence>
<dbReference type="AlphaFoldDB" id="A0AAD7IQZ0"/>
<organism evidence="2 3">
    <name type="scientific">Mycena metata</name>
    <dbReference type="NCBI Taxonomy" id="1033252"/>
    <lineage>
        <taxon>Eukaryota</taxon>
        <taxon>Fungi</taxon>
        <taxon>Dikarya</taxon>
        <taxon>Basidiomycota</taxon>
        <taxon>Agaricomycotina</taxon>
        <taxon>Agaricomycetes</taxon>
        <taxon>Agaricomycetidae</taxon>
        <taxon>Agaricales</taxon>
        <taxon>Marasmiineae</taxon>
        <taxon>Mycenaceae</taxon>
        <taxon>Mycena</taxon>
    </lineage>
</organism>
<reference evidence="2" key="1">
    <citation type="submission" date="2023-03" db="EMBL/GenBank/DDBJ databases">
        <title>Massive genome expansion in bonnet fungi (Mycena s.s.) driven by repeated elements and novel gene families across ecological guilds.</title>
        <authorList>
            <consortium name="Lawrence Berkeley National Laboratory"/>
            <person name="Harder C.B."/>
            <person name="Miyauchi S."/>
            <person name="Viragh M."/>
            <person name="Kuo A."/>
            <person name="Thoen E."/>
            <person name="Andreopoulos B."/>
            <person name="Lu D."/>
            <person name="Skrede I."/>
            <person name="Drula E."/>
            <person name="Henrissat B."/>
            <person name="Morin E."/>
            <person name="Kohler A."/>
            <person name="Barry K."/>
            <person name="LaButti K."/>
            <person name="Morin E."/>
            <person name="Salamov A."/>
            <person name="Lipzen A."/>
            <person name="Mereny Z."/>
            <person name="Hegedus B."/>
            <person name="Baldrian P."/>
            <person name="Stursova M."/>
            <person name="Weitz H."/>
            <person name="Taylor A."/>
            <person name="Grigoriev I.V."/>
            <person name="Nagy L.G."/>
            <person name="Martin F."/>
            <person name="Kauserud H."/>
        </authorList>
    </citation>
    <scope>NUCLEOTIDE SEQUENCE</scope>
    <source>
        <strain evidence="2">CBHHK182m</strain>
    </source>
</reference>
<comment type="caution">
    <text evidence="2">The sequence shown here is derived from an EMBL/GenBank/DDBJ whole genome shotgun (WGS) entry which is preliminary data.</text>
</comment>
<protein>
    <submittedName>
        <fullName evidence="2">Uncharacterized protein</fullName>
    </submittedName>
</protein>
<accession>A0AAD7IQZ0</accession>
<name>A0AAD7IQZ0_9AGAR</name>
<gene>
    <name evidence="2" type="ORF">B0H16DRAFT_1888901</name>
</gene>
<sequence>MTPTSACFAAETGDFGKAKGPRKRFGRSSRRPSMQPSSGLVIAPERLGFFWGRILIDAAIDSVQSSFPSVNYPKVFVDRIENLCRREGINGREFVGMGKVGEAAVRSYLSETLLKILPGYFLSGSVLETLEDVIVKSLDEGNGYTIDGVPKAFFFFAVVGAATGNIDDRWSSELIQDCFVGVLDAISSAAKALAVVSGPPESETEKEQRVYTLATHLRPQARSAAP</sequence>